<comment type="caution">
    <text evidence="1">The sequence shown here is derived from an EMBL/GenBank/DDBJ whole genome shotgun (WGS) entry which is preliminary data.</text>
</comment>
<proteinExistence type="predicted"/>
<name>A0ABP5ZFV0_9MICO</name>
<sequence>MTSETTRLQAAAYDAELAAGLPLSELGRVTFGAGAEEAVVSPAQCATYLHAVQRTAWFAPAFPGHARPVVVIGGNGRSNADPDRGIVTIGVDDRATPRRCERACLHELAHVVTAELGPDGGLREAVTGPASTRGHHHAWRANFVFIVGLTLGRPAAKRLRAEFNEWGLVTR</sequence>
<evidence type="ECO:0000313" key="1">
    <source>
        <dbReference type="EMBL" id="GAA2494496.1"/>
    </source>
</evidence>
<evidence type="ECO:0008006" key="3">
    <source>
        <dbReference type="Google" id="ProtNLM"/>
    </source>
</evidence>
<protein>
    <recommendedName>
        <fullName evidence="3">IrrE N-terminal-like domain-containing protein</fullName>
    </recommendedName>
</protein>
<dbReference type="EMBL" id="BAAARE010000017">
    <property type="protein sequence ID" value="GAA2494496.1"/>
    <property type="molecule type" value="Genomic_DNA"/>
</dbReference>
<organism evidence="1 2">
    <name type="scientific">Terrabacter carboxydivorans</name>
    <dbReference type="NCBI Taxonomy" id="619730"/>
    <lineage>
        <taxon>Bacteria</taxon>
        <taxon>Bacillati</taxon>
        <taxon>Actinomycetota</taxon>
        <taxon>Actinomycetes</taxon>
        <taxon>Micrococcales</taxon>
        <taxon>Intrasporangiaceae</taxon>
        <taxon>Terrabacter</taxon>
    </lineage>
</organism>
<evidence type="ECO:0000313" key="2">
    <source>
        <dbReference type="Proteomes" id="UP001500730"/>
    </source>
</evidence>
<gene>
    <name evidence="1" type="ORF">GCM10009858_35620</name>
</gene>
<dbReference type="Proteomes" id="UP001500730">
    <property type="component" value="Unassembled WGS sequence"/>
</dbReference>
<accession>A0ABP5ZFV0</accession>
<keyword evidence="2" id="KW-1185">Reference proteome</keyword>
<dbReference type="RefSeq" id="WP_344256378.1">
    <property type="nucleotide sequence ID" value="NZ_BAAARE010000017.1"/>
</dbReference>
<reference evidence="2" key="1">
    <citation type="journal article" date="2019" name="Int. J. Syst. Evol. Microbiol.">
        <title>The Global Catalogue of Microorganisms (GCM) 10K type strain sequencing project: providing services to taxonomists for standard genome sequencing and annotation.</title>
        <authorList>
            <consortium name="The Broad Institute Genomics Platform"/>
            <consortium name="The Broad Institute Genome Sequencing Center for Infectious Disease"/>
            <person name="Wu L."/>
            <person name="Ma J."/>
        </authorList>
    </citation>
    <scope>NUCLEOTIDE SEQUENCE [LARGE SCALE GENOMIC DNA]</scope>
    <source>
        <strain evidence="2">JCM 16259</strain>
    </source>
</reference>